<accession>A0ABS6RYN2</accession>
<dbReference type="NCBIfam" id="TIGR02757">
    <property type="entry name" value="TIGR02757 family protein"/>
    <property type="match status" value="1"/>
</dbReference>
<proteinExistence type="predicted"/>
<dbReference type="Gene3D" id="1.10.1670.10">
    <property type="entry name" value="Helix-hairpin-Helix base-excision DNA repair enzymes (C-terminal)"/>
    <property type="match status" value="1"/>
</dbReference>
<dbReference type="SUPFAM" id="SSF48150">
    <property type="entry name" value="DNA-glycosylase"/>
    <property type="match status" value="1"/>
</dbReference>
<dbReference type="EMBL" id="JABXWD010000092">
    <property type="protein sequence ID" value="MBV6341303.1"/>
    <property type="molecule type" value="Genomic_DNA"/>
</dbReference>
<dbReference type="InterPro" id="IPR023170">
    <property type="entry name" value="HhH_base_excis_C"/>
</dbReference>
<keyword evidence="2" id="KW-1185">Reference proteome</keyword>
<dbReference type="RefSeq" id="WP_218251938.1">
    <property type="nucleotide sequence ID" value="NZ_JABXWD010000092.1"/>
</dbReference>
<reference evidence="1 2" key="1">
    <citation type="journal article" date="2020" name="J Geophys Res Biogeosci">
        <title>Magnetotaxis as an Adaptation to Enable Bacterial Shuttling of Microbial Sulfur and Sulfur Cycling Across Aquatic Oxic#Anoxic Interfaces.</title>
        <authorList>
            <person name="Li J."/>
            <person name="Liu P."/>
            <person name="Wang J."/>
            <person name="Roberts A.P."/>
            <person name="Pan Y."/>
        </authorList>
    </citation>
    <scope>NUCLEOTIDE SEQUENCE [LARGE SCALE GENOMIC DNA]</scope>
    <source>
        <strain evidence="1 2">MYR-1_YQ</strain>
    </source>
</reference>
<organism evidence="1 2">
    <name type="scientific">Candidatus Magnetobacterium casense</name>
    <dbReference type="NCBI Taxonomy" id="1455061"/>
    <lineage>
        <taxon>Bacteria</taxon>
        <taxon>Pseudomonadati</taxon>
        <taxon>Nitrospirota</taxon>
        <taxon>Thermodesulfovibrionia</taxon>
        <taxon>Thermodesulfovibrionales</taxon>
        <taxon>Candidatus Magnetobacteriaceae</taxon>
        <taxon>Candidatus Magnetobacterium</taxon>
    </lineage>
</organism>
<dbReference type="InterPro" id="IPR011257">
    <property type="entry name" value="DNA_glycosylase"/>
</dbReference>
<dbReference type="InterPro" id="IPR014127">
    <property type="entry name" value="CHP02757"/>
</dbReference>
<sequence length="291" mass="33114">MLKQVLDSFYAGFDFKRGILNDPVEFPHRYTDPMDIETVALIASSFAYGKVELFKSVTESILSRMGQSPAAFLYDFDVRRQRDNFESIYYRLNKGKDICALLYLIHKVLRRKGSVKAAFLRHDYQKSPLLPPKVGGDLVYNMLARFTDYVGEIDTTAVYGANIRPTGLLQLFPSPYKGSACKRLNMFLRWMVRDKDTDFGLWGEVPKNALIIPLDTHIARVGRCLGFTKRKTNDWKTALEITDALKAFDPDDPVKYDFAMCHHGISGYCNPAQGQTKCNDCPFRPHKAGIV</sequence>
<evidence type="ECO:0000313" key="1">
    <source>
        <dbReference type="EMBL" id="MBV6341303.1"/>
    </source>
</evidence>
<dbReference type="Pfam" id="PF09674">
    <property type="entry name" value="DUF2400"/>
    <property type="match status" value="1"/>
</dbReference>
<name>A0ABS6RYN2_9BACT</name>
<evidence type="ECO:0000313" key="2">
    <source>
        <dbReference type="Proteomes" id="UP001196980"/>
    </source>
</evidence>
<protein>
    <submittedName>
        <fullName evidence="1">TIGR02757 family protein</fullName>
    </submittedName>
</protein>
<dbReference type="Proteomes" id="UP001196980">
    <property type="component" value="Unassembled WGS sequence"/>
</dbReference>
<comment type="caution">
    <text evidence="1">The sequence shown here is derived from an EMBL/GenBank/DDBJ whole genome shotgun (WGS) entry which is preliminary data.</text>
</comment>
<gene>
    <name evidence="1" type="ORF">HWQ67_06875</name>
</gene>